<dbReference type="CDD" id="cd07769">
    <property type="entry name" value="ASKHA_NBD_FGGY_GK"/>
    <property type="match status" value="1"/>
</dbReference>
<keyword evidence="4 7" id="KW-0418">Kinase</keyword>
<accession>A0A0J9EWR5</accession>
<dbReference type="AlphaFoldDB" id="A0A0J9EWR5"/>
<evidence type="ECO:0000313" key="10">
    <source>
        <dbReference type="EMBL" id="KMW20335.1"/>
    </source>
</evidence>
<evidence type="ECO:0000259" key="8">
    <source>
        <dbReference type="Pfam" id="PF00370"/>
    </source>
</evidence>
<dbReference type="InterPro" id="IPR018485">
    <property type="entry name" value="FGGY_C"/>
</dbReference>
<evidence type="ECO:0000256" key="7">
    <source>
        <dbReference type="RuleBase" id="RU003733"/>
    </source>
</evidence>
<evidence type="ECO:0000256" key="4">
    <source>
        <dbReference type="ARBA" id="ARBA00022777"/>
    </source>
</evidence>
<comment type="caution">
    <text evidence="10">The sequence shown here is derived from an EMBL/GenBank/DDBJ whole genome shotgun (WGS) entry which is preliminary data.</text>
</comment>
<comment type="similarity">
    <text evidence="1 7">Belongs to the FGGY kinase family.</text>
</comment>
<dbReference type="InterPro" id="IPR018483">
    <property type="entry name" value="Carb_kinase_FGGY_CS"/>
</dbReference>
<dbReference type="GO" id="GO:0019563">
    <property type="term" value="P:glycerol catabolic process"/>
    <property type="evidence" value="ECO:0007669"/>
    <property type="project" value="TreeGrafter"/>
</dbReference>
<evidence type="ECO:0000256" key="2">
    <source>
        <dbReference type="ARBA" id="ARBA00022679"/>
    </source>
</evidence>
<feature type="domain" description="Carbohydrate kinase FGGY C-terminal" evidence="9">
    <location>
        <begin position="264"/>
        <end position="455"/>
    </location>
</feature>
<dbReference type="Gene3D" id="3.30.420.40">
    <property type="match status" value="2"/>
</dbReference>
<dbReference type="Pfam" id="PF00370">
    <property type="entry name" value="FGGY_N"/>
    <property type="match status" value="1"/>
</dbReference>
<dbReference type="GO" id="GO:0004370">
    <property type="term" value="F:glycerol kinase activity"/>
    <property type="evidence" value="ECO:0007669"/>
    <property type="project" value="TreeGrafter"/>
</dbReference>
<dbReference type="RefSeq" id="WP_007860925.1">
    <property type="nucleotide sequence ID" value="NZ_KQ235877.1"/>
</dbReference>
<dbReference type="GO" id="GO:0005524">
    <property type="term" value="F:ATP binding"/>
    <property type="evidence" value="ECO:0007669"/>
    <property type="project" value="UniProtKB-KW"/>
</dbReference>
<proteinExistence type="inferred from homology"/>
<sequence>MEHETKYMLSVDQSTQGTKALIFDRSGKMIQRHDIQHRQIVDGNGWVEHDLEEIWENTKAAVKWVMEEAGILPGQIVGLGISNQRETVAAWNRKTGKPIFHGIVWQCPRGEQICEGVKAQGYSAMIKDRTGLELSPYFSASKLAWIFQNVPEAGPLAEKGDLCCGTIDSWLVFKLTQGAEFKTDYSNASRTQLLNLCSLTWDREICRIFGIPVSCLPKICDSDAIFGKTRMEGLFDEAIPISCVMGDSHGALFGQGCLEPGMAKATYGTGSSVMMNVGDAPVFSNQGLAASLAWSRGGKVQYVLEGNINYTGAVITWLQKQLGLIEHASETEGLALKANPRDRTYIVPAFTGLGAPYYNSDATALITGVTRMTGKPELVKAALDCIAYQIQDVLVLMDREFGKGTGRGIAALRVDGGPTRNRYLMQFQSDVLGIPVEVPGDEELSGIGVAYMAGIRLGFYDITDLFGDSGRERYVPRMDQEVRREKILGWKKAVERTVL</sequence>
<dbReference type="EMBL" id="ADLK01000019">
    <property type="protein sequence ID" value="KMW20335.1"/>
    <property type="molecule type" value="Genomic_DNA"/>
</dbReference>
<dbReference type="SUPFAM" id="SSF53067">
    <property type="entry name" value="Actin-like ATPase domain"/>
    <property type="match status" value="2"/>
</dbReference>
<evidence type="ECO:0000256" key="6">
    <source>
        <dbReference type="ARBA" id="ARBA00043149"/>
    </source>
</evidence>
<dbReference type="NCBIfam" id="NF000756">
    <property type="entry name" value="PRK00047.1"/>
    <property type="match status" value="1"/>
</dbReference>
<reference evidence="10 11" key="1">
    <citation type="submission" date="2011-04" db="EMBL/GenBank/DDBJ databases">
        <title>The Genome Sequence of Clostridium citroniae WAL-19142.</title>
        <authorList>
            <consortium name="The Broad Institute Genome Sequencing Platform"/>
            <person name="Earl A."/>
            <person name="Ward D."/>
            <person name="Feldgarden M."/>
            <person name="Gevers D."/>
            <person name="Warren Y.A."/>
            <person name="Tyrrell K.L."/>
            <person name="Citron D.M."/>
            <person name="Goldstein E.J."/>
            <person name="Daigneault M."/>
            <person name="Allen-Vercoe E."/>
            <person name="Young S.K."/>
            <person name="Zeng Q."/>
            <person name="Gargeya S."/>
            <person name="Fitzgerald M."/>
            <person name="Haas B."/>
            <person name="Abouelleil A."/>
            <person name="Alvarado L."/>
            <person name="Arachchi H.M."/>
            <person name="Berlin A."/>
            <person name="Brown A."/>
            <person name="Chapman S.B."/>
            <person name="Chen Z."/>
            <person name="Dunbar C."/>
            <person name="Freedman E."/>
            <person name="Gearin G."/>
            <person name="Gellesch M."/>
            <person name="Goldberg J."/>
            <person name="Griggs A."/>
            <person name="Gujja S."/>
            <person name="Heilman E.R."/>
            <person name="Heiman D."/>
            <person name="Howarth C."/>
            <person name="Larson L."/>
            <person name="Lui A."/>
            <person name="MacDonald P.J."/>
            <person name="Mehta T."/>
            <person name="Montmayeur A."/>
            <person name="Murphy C."/>
            <person name="Neiman D."/>
            <person name="Pearson M."/>
            <person name="Priest M."/>
            <person name="Roberts A."/>
            <person name="Saif S."/>
            <person name="Shea T."/>
            <person name="Shenoy N."/>
            <person name="Sisk P."/>
            <person name="Stolte C."/>
            <person name="Sykes S."/>
            <person name="White J."/>
            <person name="Yandava C."/>
            <person name="Wortman J."/>
            <person name="Nusbaum C."/>
            <person name="Birren B."/>
        </authorList>
    </citation>
    <scope>NUCLEOTIDE SEQUENCE [LARGE SCALE GENOMIC DNA]</scope>
    <source>
        <strain evidence="10 11">WAL-19142</strain>
    </source>
</reference>
<dbReference type="GeneID" id="93161707"/>
<keyword evidence="2 7" id="KW-0808">Transferase</keyword>
<dbReference type="Pfam" id="PF02782">
    <property type="entry name" value="FGGY_C"/>
    <property type="match status" value="1"/>
</dbReference>
<keyword evidence="3" id="KW-0547">Nucleotide-binding</keyword>
<dbReference type="PATRIC" id="fig|742734.4.peg.2528"/>
<dbReference type="GO" id="GO:0005829">
    <property type="term" value="C:cytosol"/>
    <property type="evidence" value="ECO:0007669"/>
    <property type="project" value="TreeGrafter"/>
</dbReference>
<evidence type="ECO:0000256" key="1">
    <source>
        <dbReference type="ARBA" id="ARBA00009156"/>
    </source>
</evidence>
<dbReference type="OrthoDB" id="9805576at2"/>
<dbReference type="InterPro" id="IPR000577">
    <property type="entry name" value="Carb_kinase_FGGY"/>
</dbReference>
<keyword evidence="5" id="KW-0067">ATP-binding</keyword>
<dbReference type="InterPro" id="IPR043129">
    <property type="entry name" value="ATPase_NBD"/>
</dbReference>
<dbReference type="PANTHER" id="PTHR10196">
    <property type="entry name" value="SUGAR KINASE"/>
    <property type="match status" value="1"/>
</dbReference>
<feature type="domain" description="Carbohydrate kinase FGGY N-terminal" evidence="8">
    <location>
        <begin position="7"/>
        <end position="254"/>
    </location>
</feature>
<evidence type="ECO:0000256" key="3">
    <source>
        <dbReference type="ARBA" id="ARBA00022741"/>
    </source>
</evidence>
<evidence type="ECO:0000259" key="9">
    <source>
        <dbReference type="Pfam" id="PF02782"/>
    </source>
</evidence>
<dbReference type="InterPro" id="IPR018484">
    <property type="entry name" value="FGGY_N"/>
</dbReference>
<dbReference type="PROSITE" id="PS00933">
    <property type="entry name" value="FGGY_KINASES_1"/>
    <property type="match status" value="1"/>
</dbReference>
<organism evidence="10 11">
    <name type="scientific">[Clostridium] citroniae WAL-19142</name>
    <dbReference type="NCBI Taxonomy" id="742734"/>
    <lineage>
        <taxon>Bacteria</taxon>
        <taxon>Bacillati</taxon>
        <taxon>Bacillota</taxon>
        <taxon>Clostridia</taxon>
        <taxon>Lachnospirales</taxon>
        <taxon>Lachnospiraceae</taxon>
        <taxon>Enterocloster</taxon>
    </lineage>
</organism>
<dbReference type="PROSITE" id="PS00445">
    <property type="entry name" value="FGGY_KINASES_2"/>
    <property type="match status" value="1"/>
</dbReference>
<dbReference type="Proteomes" id="UP000037392">
    <property type="component" value="Unassembled WGS sequence"/>
</dbReference>
<gene>
    <name evidence="10" type="ORF">HMPREF9470_02350</name>
</gene>
<name>A0A0J9EWR5_9FIRM</name>
<dbReference type="PIRSF" id="PIRSF000538">
    <property type="entry name" value="GlpK"/>
    <property type="match status" value="1"/>
</dbReference>
<dbReference type="PANTHER" id="PTHR10196:SF69">
    <property type="entry name" value="GLYCEROL KINASE"/>
    <property type="match status" value="1"/>
</dbReference>
<evidence type="ECO:0000256" key="5">
    <source>
        <dbReference type="ARBA" id="ARBA00022840"/>
    </source>
</evidence>
<protein>
    <recommendedName>
        <fullName evidence="6">ATP:glycerol 3-phosphotransferase</fullName>
    </recommendedName>
</protein>
<evidence type="ECO:0000313" key="11">
    <source>
        <dbReference type="Proteomes" id="UP000037392"/>
    </source>
</evidence>